<dbReference type="InterPro" id="IPR024952">
    <property type="entry name" value="LPP20-like_dom"/>
</dbReference>
<reference evidence="2" key="1">
    <citation type="submission" date="2022-07" db="EMBL/GenBank/DDBJ databases">
        <title>Complete genome sequence of Salinispirillum sp. LH10-3-1 capable of multiple carbohydrate inversion isolated from a soda lake.</title>
        <authorList>
            <person name="Liu J."/>
            <person name="Zhai Y."/>
            <person name="Zhang H."/>
            <person name="Yang H."/>
            <person name="Qu J."/>
            <person name="Li J."/>
        </authorList>
    </citation>
    <scope>NUCLEOTIDE SEQUENCE</scope>
    <source>
        <strain evidence="2">LH 10-3-1</strain>
    </source>
</reference>
<sequence length="204" mass="22861">MNQMMKNTAIMSLALLATTGCGLLGSRAAEQEREQKIDAIVEEVRFINERLPPMDPMVLRVSGFGAINETSTGMTPVQKRLMAMRASKLDAYRTLAERVYGTAISGNTTVENMVVQNDRFRTYVDTYIFGARVVSQDVMPDGSYETVLEMVIDEGFRNCLVNENQVRKNGQCATQVVHDLDSFNRNNMSRQGIRPGETGLYFIQ</sequence>
<dbReference type="RefSeq" id="WP_304996339.1">
    <property type="nucleotide sequence ID" value="NZ_CP101717.1"/>
</dbReference>
<evidence type="ECO:0000259" key="1">
    <source>
        <dbReference type="Pfam" id="PF02169"/>
    </source>
</evidence>
<gene>
    <name evidence="2" type="ORF">NFC81_04490</name>
</gene>
<keyword evidence="2" id="KW-0449">Lipoprotein</keyword>
<name>A0AB38YIC4_9GAMM</name>
<dbReference type="Pfam" id="PF02169">
    <property type="entry name" value="LPP20"/>
    <property type="match status" value="1"/>
</dbReference>
<dbReference type="AlphaFoldDB" id="A0AB38YIC4"/>
<dbReference type="PROSITE" id="PS51257">
    <property type="entry name" value="PROKAR_LIPOPROTEIN"/>
    <property type="match status" value="1"/>
</dbReference>
<protein>
    <submittedName>
        <fullName evidence="2">LPP20 family lipoprotein</fullName>
    </submittedName>
</protein>
<proteinExistence type="predicted"/>
<accession>A0AB38YIC4</accession>
<evidence type="ECO:0000313" key="2">
    <source>
        <dbReference type="EMBL" id="WLD59048.1"/>
    </source>
</evidence>
<organism evidence="2">
    <name type="scientific">Salinispirillum sp. LH 10-3-1</name>
    <dbReference type="NCBI Taxonomy" id="2952525"/>
    <lineage>
        <taxon>Bacteria</taxon>
        <taxon>Pseudomonadati</taxon>
        <taxon>Pseudomonadota</taxon>
        <taxon>Gammaproteobacteria</taxon>
        <taxon>Oceanospirillales</taxon>
        <taxon>Saccharospirillaceae</taxon>
        <taxon>Salinispirillum</taxon>
    </lineage>
</organism>
<dbReference type="EMBL" id="CP101717">
    <property type="protein sequence ID" value="WLD59048.1"/>
    <property type="molecule type" value="Genomic_DNA"/>
</dbReference>
<feature type="domain" description="Lipoprotein LPP20-like" evidence="1">
    <location>
        <begin position="73"/>
        <end position="149"/>
    </location>
</feature>